<sequence length="161" mass="19039">MRKKEKPKSIKILQWVYLFILVFAVLSVYVLHNTDTSFLHFLRLPLFFKDSQESLGVSYISSLTVYHFTFAYFILIFGVDIVSFFNYSNEFLRRLSLWTTVFGFAIFGLMLLYFLYSLVFLWSKDASSAFSALIFFLLALFLFLLDLITYLVEERETKLEV</sequence>
<comment type="caution">
    <text evidence="2">The sequence shown here is derived from an EMBL/GenBank/DDBJ whole genome shotgun (WGS) entry which is preliminary data.</text>
</comment>
<evidence type="ECO:0000313" key="3">
    <source>
        <dbReference type="Proteomes" id="UP000179279"/>
    </source>
</evidence>
<feature type="transmembrane region" description="Helical" evidence="1">
    <location>
        <begin position="97"/>
        <end position="123"/>
    </location>
</feature>
<evidence type="ECO:0000256" key="1">
    <source>
        <dbReference type="SAM" id="Phobius"/>
    </source>
</evidence>
<feature type="transmembrane region" description="Helical" evidence="1">
    <location>
        <begin position="12"/>
        <end position="32"/>
    </location>
</feature>
<keyword evidence="1" id="KW-1133">Transmembrane helix</keyword>
<accession>A0A1G1WYX5</accession>
<keyword evidence="1" id="KW-0472">Membrane</keyword>
<organism evidence="2 3">
    <name type="scientific">Candidatus Woykebacteria bacterium RIFCSPLOWO2_01_FULL_41_12</name>
    <dbReference type="NCBI Taxonomy" id="1802604"/>
    <lineage>
        <taxon>Bacteria</taxon>
        <taxon>Candidatus Woykeibacteriota</taxon>
    </lineage>
</organism>
<reference evidence="2 3" key="1">
    <citation type="journal article" date="2016" name="Nat. Commun.">
        <title>Thousands of microbial genomes shed light on interconnected biogeochemical processes in an aquifer system.</title>
        <authorList>
            <person name="Anantharaman K."/>
            <person name="Brown C.T."/>
            <person name="Hug L.A."/>
            <person name="Sharon I."/>
            <person name="Castelle C.J."/>
            <person name="Probst A.J."/>
            <person name="Thomas B.C."/>
            <person name="Singh A."/>
            <person name="Wilkins M.J."/>
            <person name="Karaoz U."/>
            <person name="Brodie E.L."/>
            <person name="Williams K.H."/>
            <person name="Hubbard S.S."/>
            <person name="Banfield J.F."/>
        </authorList>
    </citation>
    <scope>NUCLEOTIDE SEQUENCE [LARGE SCALE GENOMIC DNA]</scope>
</reference>
<name>A0A1G1WYX5_9BACT</name>
<gene>
    <name evidence="2" type="ORF">A3A57_00465</name>
</gene>
<dbReference type="EMBL" id="MHDA01000001">
    <property type="protein sequence ID" value="OGY32913.1"/>
    <property type="molecule type" value="Genomic_DNA"/>
</dbReference>
<keyword evidence="1" id="KW-0812">Transmembrane</keyword>
<dbReference type="Proteomes" id="UP000179279">
    <property type="component" value="Unassembled WGS sequence"/>
</dbReference>
<dbReference type="AlphaFoldDB" id="A0A1G1WYX5"/>
<feature type="transmembrane region" description="Helical" evidence="1">
    <location>
        <begin position="129"/>
        <end position="152"/>
    </location>
</feature>
<evidence type="ECO:0008006" key="4">
    <source>
        <dbReference type="Google" id="ProtNLM"/>
    </source>
</evidence>
<feature type="transmembrane region" description="Helical" evidence="1">
    <location>
        <begin position="65"/>
        <end position="85"/>
    </location>
</feature>
<protein>
    <recommendedName>
        <fullName evidence="4">DUF2975 domain-containing protein</fullName>
    </recommendedName>
</protein>
<evidence type="ECO:0000313" key="2">
    <source>
        <dbReference type="EMBL" id="OGY32913.1"/>
    </source>
</evidence>
<proteinExistence type="predicted"/>